<evidence type="ECO:0000256" key="2">
    <source>
        <dbReference type="ARBA" id="ARBA00023043"/>
    </source>
</evidence>
<keyword evidence="2 3" id="KW-0040">ANK repeat</keyword>
<proteinExistence type="predicted"/>
<comment type="caution">
    <text evidence="4">The sequence shown here is derived from an EMBL/GenBank/DDBJ whole genome shotgun (WGS) entry which is preliminary data.</text>
</comment>
<reference evidence="4" key="1">
    <citation type="submission" date="2020-05" db="EMBL/GenBank/DDBJ databases">
        <title>Mycena genomes resolve the evolution of fungal bioluminescence.</title>
        <authorList>
            <person name="Tsai I.J."/>
        </authorList>
    </citation>
    <scope>NUCLEOTIDE SEQUENCE</scope>
    <source>
        <strain evidence="4">160909Yilan</strain>
    </source>
</reference>
<dbReference type="EMBL" id="JACAZH010000001">
    <property type="protein sequence ID" value="KAF7376381.1"/>
    <property type="molecule type" value="Genomic_DNA"/>
</dbReference>
<dbReference type="OrthoDB" id="194358at2759"/>
<feature type="repeat" description="ANK" evidence="3">
    <location>
        <begin position="225"/>
        <end position="257"/>
    </location>
</feature>
<dbReference type="PANTHER" id="PTHR24126">
    <property type="entry name" value="ANKYRIN REPEAT, PH AND SEC7 DOMAIN CONTAINING PROTEIN SECG-RELATED"/>
    <property type="match status" value="1"/>
</dbReference>
<sequence length="403" mass="44090">MPRLDELPPELVLYISSFLTRETTIADECLPPECRIVQLELVPDLPSINVLSRTSTLLRHTLNQTLYDLCASVEPLGQLAILFAVEHELESTVEKLVAVGISLNTTFIIQRFGPCTLLCLAAAMGLPTMVVKLLDLYGEEAITKVQERCPRRRALDYAIRCRHMDVVRVLAPIPASSSGVRVSDDTQTEYLSHALLESASAGNIETSQYLVTEGAHIDFLHDVFYGVTSLFLAAGKGNLELVQFLLTSGADPNIIGAAKTPIIFNATSVDILQALVTAGANIHAVDGRPLNILAVAKNAEILHFCLERGVDPNVASQTGETALHRACWMIPSEAKVYVELLLQFGATTVENVDGYGSTPVDIAMSRGRMCLEVVNALEPHVRNPELRAKIEDWREVKMHLSLT</sequence>
<dbReference type="AlphaFoldDB" id="A0A8H6ZGC3"/>
<keyword evidence="5" id="KW-1185">Reference proteome</keyword>
<evidence type="ECO:0000256" key="3">
    <source>
        <dbReference type="PROSITE-ProRule" id="PRU00023"/>
    </source>
</evidence>
<dbReference type="Gene3D" id="1.25.40.20">
    <property type="entry name" value="Ankyrin repeat-containing domain"/>
    <property type="match status" value="1"/>
</dbReference>
<protein>
    <submittedName>
        <fullName evidence="4">Ankyrin</fullName>
    </submittedName>
</protein>
<gene>
    <name evidence="4" type="ORF">MSAN_00053600</name>
</gene>
<evidence type="ECO:0000313" key="5">
    <source>
        <dbReference type="Proteomes" id="UP000623467"/>
    </source>
</evidence>
<dbReference type="SUPFAM" id="SSF48403">
    <property type="entry name" value="Ankyrin repeat"/>
    <property type="match status" value="1"/>
</dbReference>
<dbReference type="Proteomes" id="UP000623467">
    <property type="component" value="Unassembled WGS sequence"/>
</dbReference>
<dbReference type="InterPro" id="IPR036770">
    <property type="entry name" value="Ankyrin_rpt-contain_sf"/>
</dbReference>
<evidence type="ECO:0000313" key="4">
    <source>
        <dbReference type="EMBL" id="KAF7376381.1"/>
    </source>
</evidence>
<dbReference type="PROSITE" id="PS50088">
    <property type="entry name" value="ANK_REPEAT"/>
    <property type="match status" value="1"/>
</dbReference>
<dbReference type="SMART" id="SM00248">
    <property type="entry name" value="ANK"/>
    <property type="match status" value="8"/>
</dbReference>
<accession>A0A8H6ZGC3</accession>
<dbReference type="Pfam" id="PF12796">
    <property type="entry name" value="Ank_2"/>
    <property type="match status" value="2"/>
</dbReference>
<dbReference type="PANTHER" id="PTHR24126:SF14">
    <property type="entry name" value="ANK_REP_REGION DOMAIN-CONTAINING PROTEIN"/>
    <property type="match status" value="1"/>
</dbReference>
<evidence type="ECO:0000256" key="1">
    <source>
        <dbReference type="ARBA" id="ARBA00022737"/>
    </source>
</evidence>
<dbReference type="InterPro" id="IPR002110">
    <property type="entry name" value="Ankyrin_rpt"/>
</dbReference>
<organism evidence="4 5">
    <name type="scientific">Mycena sanguinolenta</name>
    <dbReference type="NCBI Taxonomy" id="230812"/>
    <lineage>
        <taxon>Eukaryota</taxon>
        <taxon>Fungi</taxon>
        <taxon>Dikarya</taxon>
        <taxon>Basidiomycota</taxon>
        <taxon>Agaricomycotina</taxon>
        <taxon>Agaricomycetes</taxon>
        <taxon>Agaricomycetidae</taxon>
        <taxon>Agaricales</taxon>
        <taxon>Marasmiineae</taxon>
        <taxon>Mycenaceae</taxon>
        <taxon>Mycena</taxon>
    </lineage>
</organism>
<keyword evidence="1" id="KW-0677">Repeat</keyword>
<dbReference type="PROSITE" id="PS50297">
    <property type="entry name" value="ANK_REP_REGION"/>
    <property type="match status" value="1"/>
</dbReference>
<name>A0A8H6ZGC3_9AGAR</name>